<dbReference type="InterPro" id="IPR000408">
    <property type="entry name" value="Reg_chr_condens"/>
</dbReference>
<evidence type="ECO:0000313" key="3">
    <source>
        <dbReference type="EMBL" id="CAD8106780.1"/>
    </source>
</evidence>
<proteinExistence type="predicted"/>
<organism evidence="3 4">
    <name type="scientific">Paramecium primaurelia</name>
    <dbReference type="NCBI Taxonomy" id="5886"/>
    <lineage>
        <taxon>Eukaryota</taxon>
        <taxon>Sar</taxon>
        <taxon>Alveolata</taxon>
        <taxon>Ciliophora</taxon>
        <taxon>Intramacronucleata</taxon>
        <taxon>Oligohymenophorea</taxon>
        <taxon>Peniculida</taxon>
        <taxon>Parameciidae</taxon>
        <taxon>Paramecium</taxon>
    </lineage>
</organism>
<gene>
    <name evidence="3" type="ORF">PPRIM_AZ9-3.1.T1310160</name>
</gene>
<name>A0A8S1PTV0_PARPR</name>
<dbReference type="EMBL" id="CAJJDM010000134">
    <property type="protein sequence ID" value="CAD8106780.1"/>
    <property type="molecule type" value="Genomic_DNA"/>
</dbReference>
<comment type="caution">
    <text evidence="3">The sequence shown here is derived from an EMBL/GenBank/DDBJ whole genome shotgun (WGS) entry which is preliminary data.</text>
</comment>
<protein>
    <submittedName>
        <fullName evidence="3">Uncharacterized protein</fullName>
    </submittedName>
</protein>
<evidence type="ECO:0000256" key="1">
    <source>
        <dbReference type="ARBA" id="ARBA00022737"/>
    </source>
</evidence>
<sequence length="102" mass="11619">MDKYMLGVALYIKSQDLKQVNQQEQKHQKKLFFKQDFHSAALSANGDLFTWGGGGRDYNRGQLGHGHLNDVETPQVVKDNIVKFSCGGYHMMALDKDDELWS</sequence>
<keyword evidence="4" id="KW-1185">Reference proteome</keyword>
<dbReference type="InterPro" id="IPR051210">
    <property type="entry name" value="Ub_ligase/GEF_domain"/>
</dbReference>
<dbReference type="AlphaFoldDB" id="A0A8S1PTV0"/>
<feature type="repeat" description="RCC1" evidence="2">
    <location>
        <begin position="46"/>
        <end position="97"/>
    </location>
</feature>
<dbReference type="PANTHER" id="PTHR22870">
    <property type="entry name" value="REGULATOR OF CHROMOSOME CONDENSATION"/>
    <property type="match status" value="1"/>
</dbReference>
<dbReference type="PROSITE" id="PS50012">
    <property type="entry name" value="RCC1_3"/>
    <property type="match status" value="1"/>
</dbReference>
<dbReference type="PANTHER" id="PTHR22870:SF408">
    <property type="entry name" value="OS09G0560450 PROTEIN"/>
    <property type="match status" value="1"/>
</dbReference>
<reference evidence="3" key="1">
    <citation type="submission" date="2021-01" db="EMBL/GenBank/DDBJ databases">
        <authorList>
            <consortium name="Genoscope - CEA"/>
            <person name="William W."/>
        </authorList>
    </citation>
    <scope>NUCLEOTIDE SEQUENCE</scope>
</reference>
<evidence type="ECO:0000256" key="2">
    <source>
        <dbReference type="PROSITE-ProRule" id="PRU00235"/>
    </source>
</evidence>
<dbReference type="Proteomes" id="UP000688137">
    <property type="component" value="Unassembled WGS sequence"/>
</dbReference>
<evidence type="ECO:0000313" key="4">
    <source>
        <dbReference type="Proteomes" id="UP000688137"/>
    </source>
</evidence>
<accession>A0A8S1PTV0</accession>
<dbReference type="Pfam" id="PF00415">
    <property type="entry name" value="RCC1"/>
    <property type="match status" value="1"/>
</dbReference>
<keyword evidence="1" id="KW-0677">Repeat</keyword>